<dbReference type="STRING" id="136857.CTEST_00770"/>
<gene>
    <name evidence="2" type="ORF">CTEST_00770</name>
</gene>
<evidence type="ECO:0000313" key="2">
    <source>
        <dbReference type="EMBL" id="AKK07624.1"/>
    </source>
</evidence>
<dbReference type="PATRIC" id="fig|136857.5.peg.154"/>
<reference evidence="2 3" key="1">
    <citation type="journal article" date="2015" name="Genome Announc.">
        <title>Complete Genome Sequence of the Type Strain Corynebacterium testudinoris DSM 44614, Recovered from Necrotic Lesions in the Mouth of a Tortoise.</title>
        <authorList>
            <person name="Ruckert C."/>
            <person name="Kriete M."/>
            <person name="Jaenicke S."/>
            <person name="Winkler A."/>
            <person name="Tauch A."/>
        </authorList>
    </citation>
    <scope>NUCLEOTIDE SEQUENCE [LARGE SCALE GENOMIC DNA]</scope>
    <source>
        <strain evidence="2 3">DSM 44614</strain>
    </source>
</reference>
<sequence length="314" mass="35456">MGTSHFRKPLEANRVVSLKLMVDNGVSRNQVRRLVAEGQMFRVERGVFTTSKPEGTLLLRALLLRRPHLIFTGRTAIELLTDAPLTRPIVGIVRPEDSNHSTPLLTVKRRRHCPFQEHEGLNIAPPAVAVADALGEVGEDELLDFLESSYATRKGKQKLEQDLRGFPRMPGKLKSLLSHAAIGADSVPEKQVFRELRRRGLKVVQNQQIGAYFFDGVLEKSKIIVEIDGFAFHSAEFQDTFVRDRWKQNFAMRQGYRVLRYSGSCVMYHLDKVVEQIVAAANGDPTPLRSEARAVWEWHETYMRDGPLGAGMAQ</sequence>
<dbReference type="SUPFAM" id="SSF52980">
    <property type="entry name" value="Restriction endonuclease-like"/>
    <property type="match status" value="1"/>
</dbReference>
<reference evidence="3" key="2">
    <citation type="submission" date="2015-05" db="EMBL/GenBank/DDBJ databases">
        <title>Complete genome sequence of Corynebacterium testudinoris DSM 44614, recovered from necrotic lesions in the mouth of a tortoise.</title>
        <authorList>
            <person name="Ruckert C."/>
            <person name="Albersmeier A."/>
            <person name="Winkler A."/>
            <person name="Tauch A."/>
        </authorList>
    </citation>
    <scope>NUCLEOTIDE SEQUENCE [LARGE SCALE GENOMIC DNA]</scope>
    <source>
        <strain evidence="3">DSM 44614</strain>
    </source>
</reference>
<protein>
    <recommendedName>
        <fullName evidence="1">DUF559 domain-containing protein</fullName>
    </recommendedName>
</protein>
<accession>A0A0G3H2M7</accession>
<evidence type="ECO:0000259" key="1">
    <source>
        <dbReference type="Pfam" id="PF04480"/>
    </source>
</evidence>
<dbReference type="AlphaFoldDB" id="A0A0G3H2M7"/>
<organism evidence="2 3">
    <name type="scientific">Corynebacterium testudinoris</name>
    <dbReference type="NCBI Taxonomy" id="136857"/>
    <lineage>
        <taxon>Bacteria</taxon>
        <taxon>Bacillati</taxon>
        <taxon>Actinomycetota</taxon>
        <taxon>Actinomycetes</taxon>
        <taxon>Mycobacteriales</taxon>
        <taxon>Corynebacteriaceae</taxon>
        <taxon>Corynebacterium</taxon>
    </lineage>
</organism>
<dbReference type="InterPro" id="IPR007569">
    <property type="entry name" value="DUF559"/>
</dbReference>
<dbReference type="Gene3D" id="3.40.960.10">
    <property type="entry name" value="VSR Endonuclease"/>
    <property type="match status" value="1"/>
</dbReference>
<dbReference type="InterPro" id="IPR011335">
    <property type="entry name" value="Restrct_endonuc-II-like"/>
</dbReference>
<dbReference type="EMBL" id="CP011545">
    <property type="protein sequence ID" value="AKK07624.1"/>
    <property type="molecule type" value="Genomic_DNA"/>
</dbReference>
<dbReference type="KEGG" id="cted:CTEST_00770"/>
<proteinExistence type="predicted"/>
<name>A0A0G3H2M7_9CORY</name>
<dbReference type="Pfam" id="PF04480">
    <property type="entry name" value="DUF559"/>
    <property type="match status" value="1"/>
</dbReference>
<dbReference type="Proteomes" id="UP000035540">
    <property type="component" value="Chromosome"/>
</dbReference>
<feature type="domain" description="DUF559" evidence="1">
    <location>
        <begin position="188"/>
        <end position="280"/>
    </location>
</feature>
<evidence type="ECO:0000313" key="3">
    <source>
        <dbReference type="Proteomes" id="UP000035540"/>
    </source>
</evidence>
<keyword evidence="3" id="KW-1185">Reference proteome</keyword>